<dbReference type="AlphaFoldDB" id="A0A9D1NQH5"/>
<reference evidence="2" key="1">
    <citation type="submission" date="2020-10" db="EMBL/GenBank/DDBJ databases">
        <authorList>
            <person name="Gilroy R."/>
        </authorList>
    </citation>
    <scope>NUCLEOTIDE SEQUENCE</scope>
    <source>
        <strain evidence="2">1370</strain>
    </source>
</reference>
<keyword evidence="1" id="KW-0812">Transmembrane</keyword>
<gene>
    <name evidence="2" type="ORF">IAD28_00940</name>
</gene>
<dbReference type="EMBL" id="DVOL01000012">
    <property type="protein sequence ID" value="HIV10250.1"/>
    <property type="molecule type" value="Genomic_DNA"/>
</dbReference>
<dbReference type="Proteomes" id="UP000823960">
    <property type="component" value="Unassembled WGS sequence"/>
</dbReference>
<accession>A0A9D1NQH5</accession>
<protein>
    <submittedName>
        <fullName evidence="2">Uncharacterized protein</fullName>
    </submittedName>
</protein>
<keyword evidence="1" id="KW-1133">Transmembrane helix</keyword>
<feature type="transmembrane region" description="Helical" evidence="1">
    <location>
        <begin position="16"/>
        <end position="34"/>
    </location>
</feature>
<name>A0A9D1NQH5_9FIRM</name>
<organism evidence="2 3">
    <name type="scientific">Candidatus Faeciplasma avium</name>
    <dbReference type="NCBI Taxonomy" id="2840798"/>
    <lineage>
        <taxon>Bacteria</taxon>
        <taxon>Bacillati</taxon>
        <taxon>Bacillota</taxon>
        <taxon>Clostridia</taxon>
        <taxon>Eubacteriales</taxon>
        <taxon>Oscillospiraceae</taxon>
        <taxon>Oscillospiraceae incertae sedis</taxon>
        <taxon>Candidatus Faeciplasma</taxon>
    </lineage>
</organism>
<evidence type="ECO:0000256" key="1">
    <source>
        <dbReference type="SAM" id="Phobius"/>
    </source>
</evidence>
<proteinExistence type="predicted"/>
<reference evidence="2" key="2">
    <citation type="journal article" date="2021" name="PeerJ">
        <title>Extensive microbial diversity within the chicken gut microbiome revealed by metagenomics and culture.</title>
        <authorList>
            <person name="Gilroy R."/>
            <person name="Ravi A."/>
            <person name="Getino M."/>
            <person name="Pursley I."/>
            <person name="Horton D.L."/>
            <person name="Alikhan N.F."/>
            <person name="Baker D."/>
            <person name="Gharbi K."/>
            <person name="Hall N."/>
            <person name="Watson M."/>
            <person name="Adriaenssens E.M."/>
            <person name="Foster-Nyarko E."/>
            <person name="Jarju S."/>
            <person name="Secka A."/>
            <person name="Antonio M."/>
            <person name="Oren A."/>
            <person name="Chaudhuri R.R."/>
            <person name="La Ragione R."/>
            <person name="Hildebrand F."/>
            <person name="Pallen M.J."/>
        </authorList>
    </citation>
    <scope>NUCLEOTIDE SEQUENCE</scope>
    <source>
        <strain evidence="2">1370</strain>
    </source>
</reference>
<feature type="transmembrane region" description="Helical" evidence="1">
    <location>
        <begin position="41"/>
        <end position="58"/>
    </location>
</feature>
<evidence type="ECO:0000313" key="3">
    <source>
        <dbReference type="Proteomes" id="UP000823960"/>
    </source>
</evidence>
<comment type="caution">
    <text evidence="2">The sequence shown here is derived from an EMBL/GenBank/DDBJ whole genome shotgun (WGS) entry which is preliminary data.</text>
</comment>
<evidence type="ECO:0000313" key="2">
    <source>
        <dbReference type="EMBL" id="HIV10250.1"/>
    </source>
</evidence>
<sequence>MTLWIIKLLFDSANPLSGGQIAAIVAVGVVVGINAMIHERLFAALEGFVVAFSAALIIT</sequence>
<keyword evidence="1" id="KW-0472">Membrane</keyword>